<accession>A0A8K1FFG3</accession>
<keyword evidence="5 8" id="KW-0486">Methionine biosynthesis</keyword>
<comment type="similarity">
    <text evidence="8">Belongs to the aldolase class II family. MtnB subfamily.</text>
</comment>
<dbReference type="GO" id="GO:0043874">
    <property type="term" value="F:acireductone synthase activity"/>
    <property type="evidence" value="ECO:0007669"/>
    <property type="project" value="InterPro"/>
</dbReference>
<feature type="binding site" evidence="8">
    <location>
        <position position="244"/>
    </location>
    <ligand>
        <name>Zn(2+)</name>
        <dbReference type="ChEBI" id="CHEBI:29105"/>
    </ligand>
</feature>
<evidence type="ECO:0000256" key="3">
    <source>
        <dbReference type="ARBA" id="ARBA00022801"/>
    </source>
</evidence>
<dbReference type="Gene3D" id="3.40.225.10">
    <property type="entry name" value="Class II aldolase/adducin N-terminal domain"/>
    <property type="match status" value="1"/>
</dbReference>
<keyword evidence="12" id="KW-1185">Reference proteome</keyword>
<dbReference type="HAMAP" id="MF_03116">
    <property type="entry name" value="Salvage_MtnB_euk"/>
    <property type="match status" value="1"/>
</dbReference>
<keyword evidence="4 8" id="KW-0862">Zinc</keyword>
<dbReference type="NCBIfam" id="TIGR01691">
    <property type="entry name" value="enolase-ppase"/>
    <property type="match status" value="1"/>
</dbReference>
<dbReference type="GO" id="GO:0008270">
    <property type="term" value="F:zinc ion binding"/>
    <property type="evidence" value="ECO:0007669"/>
    <property type="project" value="UniProtKB-UniRule"/>
</dbReference>
<evidence type="ECO:0000256" key="4">
    <source>
        <dbReference type="ARBA" id="ARBA00022833"/>
    </source>
</evidence>
<keyword evidence="8" id="KW-0963">Cytoplasm</keyword>
<dbReference type="Gene3D" id="2.60.120.10">
    <property type="entry name" value="Jelly Rolls"/>
    <property type="match status" value="1"/>
</dbReference>
<gene>
    <name evidence="11" type="ORF">Poli38472_003557</name>
</gene>
<dbReference type="UniPathway" id="UPA00904">
    <property type="reaction ID" value="UER00875"/>
</dbReference>
<evidence type="ECO:0000256" key="6">
    <source>
        <dbReference type="ARBA" id="ARBA00023239"/>
    </source>
</evidence>
<comment type="cofactor">
    <cofactor evidence="8">
        <name>Zn(2+)</name>
        <dbReference type="ChEBI" id="CHEBI:29105"/>
    </cofactor>
    <text evidence="8">Binds 1 zinc ion per subunit.</text>
</comment>
<feature type="binding site" evidence="8">
    <location>
        <position position="242"/>
    </location>
    <ligand>
        <name>Zn(2+)</name>
        <dbReference type="ChEBI" id="CHEBI:29105"/>
    </ligand>
</feature>
<dbReference type="GO" id="GO:0005737">
    <property type="term" value="C:cytoplasm"/>
    <property type="evidence" value="ECO:0007669"/>
    <property type="project" value="UniProtKB-SubCell"/>
</dbReference>
<dbReference type="Proteomes" id="UP000794436">
    <property type="component" value="Unassembled WGS sequence"/>
</dbReference>
<protein>
    <recommendedName>
        <fullName evidence="8">Probable methylthioribulose-1-phosphate dehydratase</fullName>
        <shortName evidence="8">MTRu-1-P dehydratase</shortName>
        <ecNumber evidence="8">4.2.1.109</ecNumber>
    </recommendedName>
</protein>
<comment type="catalytic activity">
    <reaction evidence="8">
        <text>5-(methylsulfanyl)-D-ribulose 1-phosphate = 5-methylsulfanyl-2,3-dioxopentyl phosphate + H2O</text>
        <dbReference type="Rhea" id="RHEA:15549"/>
        <dbReference type="ChEBI" id="CHEBI:15377"/>
        <dbReference type="ChEBI" id="CHEBI:58548"/>
        <dbReference type="ChEBI" id="CHEBI:58828"/>
        <dbReference type="EC" id="4.2.1.109"/>
    </reaction>
</comment>
<proteinExistence type="inferred from homology"/>
<comment type="pathway">
    <text evidence="8">Amino-acid biosynthesis; L-methionine biosynthesis via salvage pathway; L-methionine from S-methyl-5-thio-alpha-D-ribose 1-phosphate: step 2/6.</text>
</comment>
<evidence type="ECO:0000256" key="9">
    <source>
        <dbReference type="SAM" id="MobiDB-lite"/>
    </source>
</evidence>
<name>A0A8K1FFG3_PYTOL</name>
<dbReference type="InterPro" id="IPR027514">
    <property type="entry name" value="Salvage_MtnB_euk"/>
</dbReference>
<dbReference type="SFLD" id="SFLDG01133">
    <property type="entry name" value="C1.5.4:_Enolase-phosphatase_Li"/>
    <property type="match status" value="1"/>
</dbReference>
<dbReference type="Gene3D" id="1.10.720.60">
    <property type="match status" value="1"/>
</dbReference>
<evidence type="ECO:0000313" key="12">
    <source>
        <dbReference type="Proteomes" id="UP000794436"/>
    </source>
</evidence>
<comment type="subcellular location">
    <subcellularLocation>
        <location evidence="8">Cytoplasm</location>
    </subcellularLocation>
</comment>
<evidence type="ECO:0000256" key="8">
    <source>
        <dbReference type="HAMAP-Rule" id="MF_03116"/>
    </source>
</evidence>
<dbReference type="GO" id="GO:0046570">
    <property type="term" value="F:methylthioribulose 1-phosphate dehydratase activity"/>
    <property type="evidence" value="ECO:0007669"/>
    <property type="project" value="UniProtKB-UniRule"/>
</dbReference>
<feature type="binding site" evidence="8">
    <location>
        <position position="224"/>
    </location>
    <ligand>
        <name>substrate</name>
    </ligand>
</feature>
<evidence type="ECO:0000259" key="10">
    <source>
        <dbReference type="SMART" id="SM01007"/>
    </source>
</evidence>
<feature type="region of interest" description="Disordered" evidence="9">
    <location>
        <begin position="360"/>
        <end position="379"/>
    </location>
</feature>
<dbReference type="CDD" id="cd01629">
    <property type="entry name" value="HAD_EP"/>
    <property type="match status" value="1"/>
</dbReference>
<dbReference type="InterPro" id="IPR017714">
    <property type="entry name" value="MethylthioRu-1-P_deHdtase_MtnB"/>
</dbReference>
<feature type="binding site" evidence="8">
    <location>
        <position position="317"/>
    </location>
    <ligand>
        <name>Zn(2+)</name>
        <dbReference type="ChEBI" id="CHEBI:29105"/>
    </ligand>
</feature>
<keyword evidence="3" id="KW-0378">Hydrolase</keyword>
<dbReference type="EC" id="4.2.1.109" evidence="8"/>
<feature type="active site" description="Proton donor/acceptor" evidence="8">
    <location>
        <position position="267"/>
    </location>
</feature>
<evidence type="ECO:0000256" key="2">
    <source>
        <dbReference type="ARBA" id="ARBA00022723"/>
    </source>
</evidence>
<dbReference type="SFLD" id="SFLDG01129">
    <property type="entry name" value="C1.5:_HAD__Beta-PGM__Phosphata"/>
    <property type="match status" value="1"/>
</dbReference>
<keyword evidence="6 8" id="KW-0456">Lyase</keyword>
<dbReference type="InterPro" id="IPR036412">
    <property type="entry name" value="HAD-like_sf"/>
</dbReference>
<keyword evidence="1 8" id="KW-0028">Amino-acid biosynthesis</keyword>
<dbReference type="SFLD" id="SFLDF00044">
    <property type="entry name" value="enolase-phosphatase"/>
    <property type="match status" value="1"/>
</dbReference>
<dbReference type="SUPFAM" id="SSF56784">
    <property type="entry name" value="HAD-like"/>
    <property type="match status" value="1"/>
</dbReference>
<dbReference type="GO" id="GO:0000287">
    <property type="term" value="F:magnesium ion binding"/>
    <property type="evidence" value="ECO:0007669"/>
    <property type="project" value="InterPro"/>
</dbReference>
<dbReference type="Pfam" id="PF00702">
    <property type="entry name" value="Hydrolase"/>
    <property type="match status" value="1"/>
</dbReference>
<dbReference type="GO" id="GO:0019509">
    <property type="term" value="P:L-methionine salvage from methylthioadenosine"/>
    <property type="evidence" value="ECO:0007669"/>
    <property type="project" value="UniProtKB-UniRule"/>
</dbReference>
<dbReference type="FunFam" id="3.40.225.10:FF:000010">
    <property type="entry name" value="Probable bifunctional methylthioribulose-1-phosphate dehydratase/enolase-phosphatase E1"/>
    <property type="match status" value="1"/>
</dbReference>
<dbReference type="InterPro" id="IPR014710">
    <property type="entry name" value="RmlC-like_jellyroll"/>
</dbReference>
<evidence type="ECO:0000256" key="5">
    <source>
        <dbReference type="ARBA" id="ARBA00023167"/>
    </source>
</evidence>
<reference evidence="11" key="1">
    <citation type="submission" date="2019-03" db="EMBL/GenBank/DDBJ databases">
        <title>Long read genome sequence of the mycoparasitic Pythium oligandrum ATCC 38472 isolated from sugarbeet rhizosphere.</title>
        <authorList>
            <person name="Gaulin E."/>
        </authorList>
    </citation>
    <scope>NUCLEOTIDE SEQUENCE</scope>
    <source>
        <strain evidence="11">ATCC 38472_TT</strain>
    </source>
</reference>
<dbReference type="NCBIfam" id="TIGR01549">
    <property type="entry name" value="HAD-SF-IA-v1"/>
    <property type="match status" value="1"/>
</dbReference>
<dbReference type="AlphaFoldDB" id="A0A8K1FFG3"/>
<dbReference type="OrthoDB" id="191080at2759"/>
<dbReference type="Pfam" id="PF00596">
    <property type="entry name" value="Aldolase_II"/>
    <property type="match status" value="1"/>
</dbReference>
<keyword evidence="7" id="KW-0511">Multifunctional enzyme</keyword>
<dbReference type="InterPro" id="IPR023214">
    <property type="entry name" value="HAD_sf"/>
</dbReference>
<evidence type="ECO:0000256" key="1">
    <source>
        <dbReference type="ARBA" id="ARBA00022605"/>
    </source>
</evidence>
<dbReference type="SUPFAM" id="SSF53639">
    <property type="entry name" value="AraD/HMP-PK domain-like"/>
    <property type="match status" value="1"/>
</dbReference>
<comment type="caution">
    <text evidence="11">The sequence shown here is derived from an EMBL/GenBank/DDBJ whole genome shotgun (WGS) entry which is preliminary data.</text>
</comment>
<keyword evidence="2 8" id="KW-0479">Metal-binding</keyword>
<evidence type="ECO:0000256" key="7">
    <source>
        <dbReference type="ARBA" id="ARBA00023268"/>
    </source>
</evidence>
<dbReference type="EMBL" id="SPLM01000144">
    <property type="protein sequence ID" value="TMW57632.1"/>
    <property type="molecule type" value="Genomic_DNA"/>
</dbReference>
<dbReference type="InterPro" id="IPR001303">
    <property type="entry name" value="Aldolase_II/adducin_N"/>
</dbReference>
<dbReference type="NCBIfam" id="TIGR03328">
    <property type="entry name" value="salvage_mtnB"/>
    <property type="match status" value="1"/>
</dbReference>
<dbReference type="SFLD" id="SFLDS00003">
    <property type="entry name" value="Haloacid_Dehalogenase"/>
    <property type="match status" value="1"/>
</dbReference>
<dbReference type="InterPro" id="IPR036409">
    <property type="entry name" value="Aldolase_II/adducin_N_sf"/>
</dbReference>
<feature type="domain" description="Class II aldolase/adducin N-terminal" evidence="10">
    <location>
        <begin position="150"/>
        <end position="344"/>
    </location>
</feature>
<dbReference type="InterPro" id="IPR023943">
    <property type="entry name" value="Enolase-ppase_E1"/>
</dbReference>
<organism evidence="11 12">
    <name type="scientific">Pythium oligandrum</name>
    <name type="common">Mycoparasitic fungus</name>
    <dbReference type="NCBI Taxonomy" id="41045"/>
    <lineage>
        <taxon>Eukaryota</taxon>
        <taxon>Sar</taxon>
        <taxon>Stramenopiles</taxon>
        <taxon>Oomycota</taxon>
        <taxon>Peronosporomycetes</taxon>
        <taxon>Pythiales</taxon>
        <taxon>Pythiaceae</taxon>
        <taxon>Pythium</taxon>
    </lineage>
</organism>
<comment type="function">
    <text evidence="8">Catalyzes the dehydration of methylthioribulose-1-phosphate (MTRu-1-P) into 2,3-diketo-5-methylthiopentyl-1-phosphate (DK-MTP-1-P).</text>
</comment>
<evidence type="ECO:0000313" key="11">
    <source>
        <dbReference type="EMBL" id="TMW57632.1"/>
    </source>
</evidence>
<dbReference type="InterPro" id="IPR006439">
    <property type="entry name" value="HAD-SF_hydro_IA"/>
</dbReference>
<sequence>MRNSSTAVTDLEHALQPRYLDSQQERASLCILREIGVSVQTTEPKDDGVVLDTALQAEHTSTTAMTYVVTSGRVFLDVRDAGDAWIRSLLTPGVQVSLVHTTFRRFVLDHTLPADVQVAVLPVTKSGELIPRFNKASDALEVVQYHKYRELICELCRQFYEAGWVTGTGGSISIRYGNRIYMTPSGVQKERIEPDDLYMLDLDGAILDAPQQKPGKKLPKLSDCSPLFLHSYRLRNAGAVLHSHGFSCNIITALCDGKKEFRISHQEMIKGLAGHGYHDELVIPIIENTAFESELADSLADAIQKYPKASAVLVRRHGIYVWGDTWEAAKRHGECLHYLFEVAIEMHKLKVDYIAPPPPVSKTEPARKRARTGDCCTTSKPVSSSSLSYAEQHKYVLLDIEGTTTPITFVKDVLFPFAKNLVGQHLTETWSTAATQEHVEALRAQAAQDLVDGLKIPTILTGANPQDAVISSLVAYVHWNIDADRKISALKQLQGHIWDRGYESGELKALVYDDVPVFLQRMIDQGIRVGIYSSGSRRAQRSLFKYSDKGDLRPFLSVYFDTQVGHKRETKSYQEILQSLGVDSGKEVLFVTDVIEEAQAATAAGMDVALSVRPGNAPLPNSHPFRAIHSFAEL</sequence>
<dbReference type="PANTHER" id="PTHR20371">
    <property type="entry name" value="ENOLASE-PHOSPHATASE E1"/>
    <property type="match status" value="1"/>
</dbReference>
<dbReference type="Gene3D" id="3.40.50.1000">
    <property type="entry name" value="HAD superfamily/HAD-like"/>
    <property type="match status" value="1"/>
</dbReference>
<dbReference type="SMART" id="SM01007">
    <property type="entry name" value="Aldolase_II"/>
    <property type="match status" value="1"/>
</dbReference>
<dbReference type="PANTHER" id="PTHR20371:SF1">
    <property type="entry name" value="ENOLASE-PHOSPHATASE E1"/>
    <property type="match status" value="1"/>
</dbReference>